<protein>
    <recommendedName>
        <fullName evidence="3">Ribose 5-phosphate isomerase B</fullName>
    </recommendedName>
</protein>
<evidence type="ECO:0008006" key="3">
    <source>
        <dbReference type="Google" id="ProtNLM"/>
    </source>
</evidence>
<evidence type="ECO:0000313" key="1">
    <source>
        <dbReference type="EMBL" id="KIL78396.1"/>
    </source>
</evidence>
<dbReference type="EMBL" id="JXLP01000009">
    <property type="protein sequence ID" value="KIL78396.1"/>
    <property type="molecule type" value="Genomic_DNA"/>
</dbReference>
<keyword evidence="2" id="KW-1185">Reference proteome</keyword>
<organism evidence="1 2">
    <name type="scientific">Bacillus badius</name>
    <dbReference type="NCBI Taxonomy" id="1455"/>
    <lineage>
        <taxon>Bacteria</taxon>
        <taxon>Bacillati</taxon>
        <taxon>Bacillota</taxon>
        <taxon>Bacilli</taxon>
        <taxon>Bacillales</taxon>
        <taxon>Bacillaceae</taxon>
        <taxon>Pseudobacillus</taxon>
    </lineage>
</organism>
<dbReference type="Proteomes" id="UP000031982">
    <property type="component" value="Unassembled WGS sequence"/>
</dbReference>
<sequence length="47" mass="5421">MHANREIGALPRQIRAKQKNYAQKTRMCTKAKAFGTSLFQFHNSDIL</sequence>
<accession>A0ABR5AUG6</accession>
<comment type="caution">
    <text evidence="1">The sequence shown here is derived from an EMBL/GenBank/DDBJ whole genome shotgun (WGS) entry which is preliminary data.</text>
</comment>
<gene>
    <name evidence="1" type="ORF">SD77_4076</name>
</gene>
<proteinExistence type="predicted"/>
<reference evidence="1 2" key="1">
    <citation type="submission" date="2015-01" db="EMBL/GenBank/DDBJ databases">
        <title>Genome Assembly of Bacillus badius MTCC 1458.</title>
        <authorList>
            <person name="Verma A."/>
            <person name="Khatri I."/>
            <person name="Mual P."/>
            <person name="Subramanian S."/>
            <person name="Krishnamurthi S."/>
        </authorList>
    </citation>
    <scope>NUCLEOTIDE SEQUENCE [LARGE SCALE GENOMIC DNA]</scope>
    <source>
        <strain evidence="1 2">MTCC 1458</strain>
    </source>
</reference>
<name>A0ABR5AUG6_BACBA</name>
<evidence type="ECO:0000313" key="2">
    <source>
        <dbReference type="Proteomes" id="UP000031982"/>
    </source>
</evidence>